<evidence type="ECO:0000256" key="1">
    <source>
        <dbReference type="ARBA" id="ARBA00001971"/>
    </source>
</evidence>
<evidence type="ECO:0000256" key="10">
    <source>
        <dbReference type="ARBA" id="ARBA00023004"/>
    </source>
</evidence>
<reference evidence="15" key="1">
    <citation type="submission" date="2021-12" db="EMBL/GenBank/DDBJ databases">
        <authorList>
            <person name="King R."/>
        </authorList>
    </citation>
    <scope>NUCLEOTIDE SEQUENCE</scope>
</reference>
<keyword evidence="5 13" id="KW-0349">Heme</keyword>
<dbReference type="PANTHER" id="PTHR24292:SF45">
    <property type="entry name" value="CYTOCHROME P450 6G1-RELATED"/>
    <property type="match status" value="1"/>
</dbReference>
<dbReference type="GO" id="GO:0020037">
    <property type="term" value="F:heme binding"/>
    <property type="evidence" value="ECO:0007669"/>
    <property type="project" value="InterPro"/>
</dbReference>
<dbReference type="InterPro" id="IPR050476">
    <property type="entry name" value="Insect_CytP450_Detox"/>
</dbReference>
<comment type="similarity">
    <text evidence="4 14">Belongs to the cytochrome P450 family.</text>
</comment>
<feature type="binding site" description="axial binding residue" evidence="13">
    <location>
        <position position="437"/>
    </location>
    <ligand>
        <name>heme</name>
        <dbReference type="ChEBI" id="CHEBI:30413"/>
    </ligand>
    <ligandPart>
        <name>Fe</name>
        <dbReference type="ChEBI" id="CHEBI:18248"/>
    </ligandPart>
</feature>
<protein>
    <recommendedName>
        <fullName evidence="17">Cytochrome P450</fullName>
    </recommendedName>
</protein>
<dbReference type="EMBL" id="OV121136">
    <property type="protein sequence ID" value="CAH0557245.1"/>
    <property type="molecule type" value="Genomic_DNA"/>
</dbReference>
<dbReference type="OrthoDB" id="2789670at2759"/>
<dbReference type="CDD" id="cd11056">
    <property type="entry name" value="CYP6-like"/>
    <property type="match status" value="1"/>
</dbReference>
<dbReference type="SUPFAM" id="SSF48264">
    <property type="entry name" value="Cytochrome P450"/>
    <property type="match status" value="1"/>
</dbReference>
<evidence type="ECO:0000256" key="2">
    <source>
        <dbReference type="ARBA" id="ARBA00004174"/>
    </source>
</evidence>
<dbReference type="PRINTS" id="PR00463">
    <property type="entry name" value="EP450I"/>
</dbReference>
<evidence type="ECO:0000256" key="14">
    <source>
        <dbReference type="RuleBase" id="RU000461"/>
    </source>
</evidence>
<dbReference type="Gene3D" id="1.10.630.10">
    <property type="entry name" value="Cytochrome P450"/>
    <property type="match status" value="1"/>
</dbReference>
<dbReference type="PRINTS" id="PR00385">
    <property type="entry name" value="P450"/>
</dbReference>
<evidence type="ECO:0000256" key="12">
    <source>
        <dbReference type="ARBA" id="ARBA00023136"/>
    </source>
</evidence>
<sequence>MILSLVVLVTSFGLALWAYYRKKHSYWKQKGVPHETPKPIVGNIGGALTFKESIGQFLYRVYKGSNGPYHGFYVMGEPSILINDPDIIKHILIKDFNFFMNRTIVSDPKGDPISAHILFNSKTPLWNNLRRKVSPIFSSGKLKRMYSFLYESSSDLVNYLEKTDKMIESREVCSLYTTDIISSTCFGINAKCFENPNAEFRKISRKLFEWNSPRVSVPMLFYFLTPTIVKLFKIGLFRTECVRFFKRVFFRAIVEREQSKGFRNDFLDLLIQIKNQDAESNKNVKNEGDVILAQAIQFFAAGFETTSGLMVFFLYELAKNPDVQEKLRQEVLEVLEKKGEIMYDSFKDMKYLDMCTSEALRKYPILPFLDRRCSENYKLPGSELVLEKNTPVYISILGLQYDETYYPEPDKFIPERWMDSQINKFSFLAFGEGPRNCIGARFGVLAVKIGISRILSSLKVELCEKSPKNIGIQDFDSRALLLAPIDGIYLKYSKINK</sequence>
<proteinExistence type="inferred from homology"/>
<keyword evidence="12" id="KW-0472">Membrane</keyword>
<dbReference type="PANTHER" id="PTHR24292">
    <property type="entry name" value="CYTOCHROME P450"/>
    <property type="match status" value="1"/>
</dbReference>
<evidence type="ECO:0000256" key="4">
    <source>
        <dbReference type="ARBA" id="ARBA00010617"/>
    </source>
</evidence>
<evidence type="ECO:0000256" key="5">
    <source>
        <dbReference type="ARBA" id="ARBA00022617"/>
    </source>
</evidence>
<keyword evidence="8" id="KW-0492">Microsome</keyword>
<evidence type="ECO:0000256" key="11">
    <source>
        <dbReference type="ARBA" id="ARBA00023033"/>
    </source>
</evidence>
<evidence type="ECO:0000256" key="6">
    <source>
        <dbReference type="ARBA" id="ARBA00022723"/>
    </source>
</evidence>
<comment type="subcellular location">
    <subcellularLocation>
        <location evidence="3">Endoplasmic reticulum membrane</location>
        <topology evidence="3">Peripheral membrane protein</topology>
    </subcellularLocation>
    <subcellularLocation>
        <location evidence="2">Microsome membrane</location>
        <topology evidence="2">Peripheral membrane protein</topology>
    </subcellularLocation>
</comment>
<keyword evidence="9 14" id="KW-0560">Oxidoreductase</keyword>
<keyword evidence="11 14" id="KW-0503">Monooxygenase</keyword>
<accession>A0A9P0B8F3</accession>
<evidence type="ECO:0000256" key="9">
    <source>
        <dbReference type="ARBA" id="ARBA00023002"/>
    </source>
</evidence>
<evidence type="ECO:0000313" key="16">
    <source>
        <dbReference type="Proteomes" id="UP001154078"/>
    </source>
</evidence>
<comment type="cofactor">
    <cofactor evidence="1 13">
        <name>heme</name>
        <dbReference type="ChEBI" id="CHEBI:30413"/>
    </cofactor>
</comment>
<dbReference type="GO" id="GO:0005506">
    <property type="term" value="F:iron ion binding"/>
    <property type="evidence" value="ECO:0007669"/>
    <property type="project" value="InterPro"/>
</dbReference>
<name>A0A9P0B8F3_BRAAE</name>
<organism evidence="15 16">
    <name type="scientific">Brassicogethes aeneus</name>
    <name type="common">Rape pollen beetle</name>
    <name type="synonym">Meligethes aeneus</name>
    <dbReference type="NCBI Taxonomy" id="1431903"/>
    <lineage>
        <taxon>Eukaryota</taxon>
        <taxon>Metazoa</taxon>
        <taxon>Ecdysozoa</taxon>
        <taxon>Arthropoda</taxon>
        <taxon>Hexapoda</taxon>
        <taxon>Insecta</taxon>
        <taxon>Pterygota</taxon>
        <taxon>Neoptera</taxon>
        <taxon>Endopterygota</taxon>
        <taxon>Coleoptera</taxon>
        <taxon>Polyphaga</taxon>
        <taxon>Cucujiformia</taxon>
        <taxon>Nitidulidae</taxon>
        <taxon>Meligethinae</taxon>
        <taxon>Brassicogethes</taxon>
    </lineage>
</organism>
<dbReference type="PROSITE" id="PS00086">
    <property type="entry name" value="CYTOCHROME_P450"/>
    <property type="match status" value="1"/>
</dbReference>
<keyword evidence="6 13" id="KW-0479">Metal-binding</keyword>
<dbReference type="InterPro" id="IPR017972">
    <property type="entry name" value="Cyt_P450_CS"/>
</dbReference>
<dbReference type="InterPro" id="IPR002401">
    <property type="entry name" value="Cyt_P450_E_grp-I"/>
</dbReference>
<dbReference type="AlphaFoldDB" id="A0A9P0B8F3"/>
<evidence type="ECO:0000256" key="7">
    <source>
        <dbReference type="ARBA" id="ARBA00022824"/>
    </source>
</evidence>
<evidence type="ECO:0008006" key="17">
    <source>
        <dbReference type="Google" id="ProtNLM"/>
    </source>
</evidence>
<dbReference type="FunFam" id="1.10.630.10:FF:000042">
    <property type="entry name" value="Cytochrome P450"/>
    <property type="match status" value="1"/>
</dbReference>
<dbReference type="Pfam" id="PF00067">
    <property type="entry name" value="p450"/>
    <property type="match status" value="1"/>
</dbReference>
<dbReference type="InterPro" id="IPR036396">
    <property type="entry name" value="Cyt_P450_sf"/>
</dbReference>
<keyword evidence="7" id="KW-0256">Endoplasmic reticulum</keyword>
<evidence type="ECO:0000256" key="13">
    <source>
        <dbReference type="PIRSR" id="PIRSR602401-1"/>
    </source>
</evidence>
<dbReference type="GO" id="GO:0016705">
    <property type="term" value="F:oxidoreductase activity, acting on paired donors, with incorporation or reduction of molecular oxygen"/>
    <property type="evidence" value="ECO:0007669"/>
    <property type="project" value="InterPro"/>
</dbReference>
<dbReference type="Proteomes" id="UP001154078">
    <property type="component" value="Chromosome 5"/>
</dbReference>
<keyword evidence="16" id="KW-1185">Reference proteome</keyword>
<dbReference type="GO" id="GO:0004497">
    <property type="term" value="F:monooxygenase activity"/>
    <property type="evidence" value="ECO:0007669"/>
    <property type="project" value="UniProtKB-KW"/>
</dbReference>
<dbReference type="InterPro" id="IPR001128">
    <property type="entry name" value="Cyt_P450"/>
</dbReference>
<keyword evidence="10 13" id="KW-0408">Iron</keyword>
<evidence type="ECO:0000313" key="15">
    <source>
        <dbReference type="EMBL" id="CAH0557245.1"/>
    </source>
</evidence>
<dbReference type="GO" id="GO:0005789">
    <property type="term" value="C:endoplasmic reticulum membrane"/>
    <property type="evidence" value="ECO:0007669"/>
    <property type="project" value="UniProtKB-SubCell"/>
</dbReference>
<evidence type="ECO:0000256" key="8">
    <source>
        <dbReference type="ARBA" id="ARBA00022848"/>
    </source>
</evidence>
<evidence type="ECO:0000256" key="3">
    <source>
        <dbReference type="ARBA" id="ARBA00004406"/>
    </source>
</evidence>
<gene>
    <name evidence="15" type="ORF">MELIAE_LOCUS8009</name>
</gene>